<feature type="domain" description="HTH asnC-type" evidence="4">
    <location>
        <begin position="4"/>
        <end position="65"/>
    </location>
</feature>
<dbReference type="InterPro" id="IPR019888">
    <property type="entry name" value="Tscrpt_reg_AsnC-like"/>
</dbReference>
<dbReference type="InterPro" id="IPR036388">
    <property type="entry name" value="WH-like_DNA-bd_sf"/>
</dbReference>
<dbReference type="AlphaFoldDB" id="A0A1M7RTE0"/>
<reference evidence="5 6" key="1">
    <citation type="submission" date="2016-12" db="EMBL/GenBank/DDBJ databases">
        <authorList>
            <person name="Song W.-J."/>
            <person name="Kurnit D.M."/>
        </authorList>
    </citation>
    <scope>NUCLEOTIDE SEQUENCE [LARGE SCALE GENOMIC DNA]</scope>
    <source>
        <strain evidence="5 6">CGMCC 1.10808</strain>
    </source>
</reference>
<dbReference type="Pfam" id="PF01037">
    <property type="entry name" value="AsnC_trans_reg"/>
    <property type="match status" value="1"/>
</dbReference>
<dbReference type="SUPFAM" id="SSF54909">
    <property type="entry name" value="Dimeric alpha+beta barrel"/>
    <property type="match status" value="1"/>
</dbReference>
<evidence type="ECO:0000313" key="5">
    <source>
        <dbReference type="EMBL" id="SHN49396.1"/>
    </source>
</evidence>
<keyword evidence="3" id="KW-0804">Transcription</keyword>
<gene>
    <name evidence="5" type="ORF">SAMN05216200_101101</name>
</gene>
<evidence type="ECO:0000259" key="4">
    <source>
        <dbReference type="PROSITE" id="PS50956"/>
    </source>
</evidence>
<dbReference type="SMART" id="SM00344">
    <property type="entry name" value="HTH_ASNC"/>
    <property type="match status" value="1"/>
</dbReference>
<evidence type="ECO:0000256" key="3">
    <source>
        <dbReference type="ARBA" id="ARBA00023163"/>
    </source>
</evidence>
<dbReference type="Gene3D" id="1.10.10.10">
    <property type="entry name" value="Winged helix-like DNA-binding domain superfamily/Winged helix DNA-binding domain"/>
    <property type="match status" value="1"/>
</dbReference>
<dbReference type="InterPro" id="IPR019887">
    <property type="entry name" value="Tscrpt_reg_AsnC/Lrp_C"/>
</dbReference>
<dbReference type="Gene3D" id="3.30.70.920">
    <property type="match status" value="1"/>
</dbReference>
<dbReference type="GO" id="GO:0043200">
    <property type="term" value="P:response to amino acid"/>
    <property type="evidence" value="ECO:0007669"/>
    <property type="project" value="TreeGrafter"/>
</dbReference>
<dbReference type="PANTHER" id="PTHR30154">
    <property type="entry name" value="LEUCINE-RESPONSIVE REGULATORY PROTEIN"/>
    <property type="match status" value="1"/>
</dbReference>
<evidence type="ECO:0000256" key="1">
    <source>
        <dbReference type="ARBA" id="ARBA00023015"/>
    </source>
</evidence>
<dbReference type="PRINTS" id="PR00033">
    <property type="entry name" value="HTHASNC"/>
</dbReference>
<dbReference type="PANTHER" id="PTHR30154:SF46">
    <property type="entry name" value="TRANSCRIPTIONAL REGULATORY PROTEIN"/>
    <property type="match status" value="1"/>
</dbReference>
<dbReference type="GO" id="GO:0006355">
    <property type="term" value="P:regulation of DNA-templated transcription"/>
    <property type="evidence" value="ECO:0007669"/>
    <property type="project" value="UniProtKB-ARBA"/>
</dbReference>
<dbReference type="InterPro" id="IPR011008">
    <property type="entry name" value="Dimeric_a/b-barrel"/>
</dbReference>
<dbReference type="GO" id="GO:0005829">
    <property type="term" value="C:cytosol"/>
    <property type="evidence" value="ECO:0007669"/>
    <property type="project" value="TreeGrafter"/>
</dbReference>
<evidence type="ECO:0000313" key="6">
    <source>
        <dbReference type="Proteomes" id="UP000184066"/>
    </source>
</evidence>
<dbReference type="OrthoDB" id="7853257at2"/>
<proteinExistence type="predicted"/>
<dbReference type="InterPro" id="IPR036390">
    <property type="entry name" value="WH_DNA-bd_sf"/>
</dbReference>
<keyword evidence="1" id="KW-0805">Transcription regulation</keyword>
<accession>A0A1M7RTE0</accession>
<name>A0A1M7RTE0_9RHOB</name>
<dbReference type="PROSITE" id="PS50956">
    <property type="entry name" value="HTH_ASNC_2"/>
    <property type="match status" value="1"/>
</dbReference>
<evidence type="ECO:0000256" key="2">
    <source>
        <dbReference type="ARBA" id="ARBA00023125"/>
    </source>
</evidence>
<protein>
    <submittedName>
        <fullName evidence="5">Lrp/AsnC family transcriptional regulator</fullName>
    </submittedName>
</protein>
<dbReference type="SUPFAM" id="SSF46785">
    <property type="entry name" value="Winged helix' DNA-binding domain"/>
    <property type="match status" value="1"/>
</dbReference>
<dbReference type="RefSeq" id="WP_072745708.1">
    <property type="nucleotide sequence ID" value="NZ_FOHL01000002.1"/>
</dbReference>
<dbReference type="Pfam" id="PF13412">
    <property type="entry name" value="HTH_24"/>
    <property type="match status" value="1"/>
</dbReference>
<organism evidence="5 6">
    <name type="scientific">Oceanicella actignis</name>
    <dbReference type="NCBI Taxonomy" id="1189325"/>
    <lineage>
        <taxon>Bacteria</taxon>
        <taxon>Pseudomonadati</taxon>
        <taxon>Pseudomonadota</taxon>
        <taxon>Alphaproteobacteria</taxon>
        <taxon>Rhodobacterales</taxon>
        <taxon>Paracoccaceae</taxon>
        <taxon>Oceanicella</taxon>
    </lineage>
</organism>
<keyword evidence="2" id="KW-0238">DNA-binding</keyword>
<dbReference type="EMBL" id="FRDL01000001">
    <property type="protein sequence ID" value="SHN49396.1"/>
    <property type="molecule type" value="Genomic_DNA"/>
</dbReference>
<dbReference type="InterPro" id="IPR011991">
    <property type="entry name" value="ArsR-like_HTH"/>
</dbReference>
<sequence length="153" mass="17676">MRELDETDRRILRVMLREGDLTAAQIAERAGLSAAPCWRRIDRMTREGIILGRSARIDWARLGYAVRVFLRVTLDKTAPRAFDEFVAAARELPEVVTLQTLLGRVDVRMDVIARDLDHYRRIYREKILPLPHIADLESLLLVSELKNDDWAPV</sequence>
<dbReference type="InterPro" id="IPR000485">
    <property type="entry name" value="AsnC-type_HTH_dom"/>
</dbReference>
<dbReference type="STRING" id="1189325.SAMN04488119_102417"/>
<dbReference type="Proteomes" id="UP000184066">
    <property type="component" value="Unassembled WGS sequence"/>
</dbReference>
<dbReference type="CDD" id="cd00090">
    <property type="entry name" value="HTH_ARSR"/>
    <property type="match status" value="1"/>
</dbReference>
<keyword evidence="6" id="KW-1185">Reference proteome</keyword>
<dbReference type="GO" id="GO:0043565">
    <property type="term" value="F:sequence-specific DNA binding"/>
    <property type="evidence" value="ECO:0007669"/>
    <property type="project" value="InterPro"/>
</dbReference>